<proteinExistence type="inferred from homology"/>
<dbReference type="InterPro" id="IPR001962">
    <property type="entry name" value="Asn_synthase"/>
</dbReference>
<dbReference type="PIRSF" id="PIRSF001589">
    <property type="entry name" value="Asn_synthetase_glu-h"/>
    <property type="match status" value="1"/>
</dbReference>
<dbReference type="GO" id="GO:0004066">
    <property type="term" value="F:asparagine synthase (glutamine-hydrolyzing) activity"/>
    <property type="evidence" value="ECO:0007669"/>
    <property type="project" value="UniProtKB-EC"/>
</dbReference>
<dbReference type="Gene3D" id="3.60.20.10">
    <property type="entry name" value="Glutamine Phosphoribosylpyrophosphate, subunit 1, domain 1"/>
    <property type="match status" value="1"/>
</dbReference>
<evidence type="ECO:0000256" key="4">
    <source>
        <dbReference type="ARBA" id="ARBA00048741"/>
    </source>
</evidence>
<dbReference type="InterPro" id="IPR014729">
    <property type="entry name" value="Rossmann-like_a/b/a_fold"/>
</dbReference>
<comment type="pathway">
    <text evidence="1">Amino-acid biosynthesis; L-asparagine biosynthesis; L-asparagine from L-aspartate (L-Gln route): step 1/1.</text>
</comment>
<evidence type="ECO:0000256" key="3">
    <source>
        <dbReference type="ARBA" id="ARBA00012737"/>
    </source>
</evidence>
<evidence type="ECO:0000313" key="6">
    <source>
        <dbReference type="EMBL" id="RSU54896.1"/>
    </source>
</evidence>
<feature type="domain" description="Asparagine synthetase" evidence="5">
    <location>
        <begin position="466"/>
        <end position="577"/>
    </location>
</feature>
<dbReference type="AlphaFoldDB" id="A0A430BQA2"/>
<dbReference type="Proteomes" id="UP000287401">
    <property type="component" value="Unassembled WGS sequence"/>
</dbReference>
<protein>
    <recommendedName>
        <fullName evidence="3">asparagine synthase (glutamine-hydrolyzing)</fullName>
        <ecNumber evidence="3">6.3.5.4</ecNumber>
    </recommendedName>
</protein>
<name>A0A430BQA2_SPHYA</name>
<dbReference type="InterPro" id="IPR006426">
    <property type="entry name" value="Asn_synth_AEB"/>
</dbReference>
<dbReference type="PANTHER" id="PTHR43284">
    <property type="entry name" value="ASPARAGINE SYNTHETASE (GLUTAMINE-HYDROLYZING)"/>
    <property type="match status" value="1"/>
</dbReference>
<organism evidence="6 7">
    <name type="scientific">Sphingobium yanoikuyae</name>
    <name type="common">Sphingomonas yanoikuyae</name>
    <dbReference type="NCBI Taxonomy" id="13690"/>
    <lineage>
        <taxon>Bacteria</taxon>
        <taxon>Pseudomonadati</taxon>
        <taxon>Pseudomonadota</taxon>
        <taxon>Alphaproteobacteria</taxon>
        <taxon>Sphingomonadales</taxon>
        <taxon>Sphingomonadaceae</taxon>
        <taxon>Sphingobium</taxon>
    </lineage>
</organism>
<comment type="catalytic activity">
    <reaction evidence="4">
        <text>L-aspartate + L-glutamine + ATP + H2O = L-asparagine + L-glutamate + AMP + diphosphate + H(+)</text>
        <dbReference type="Rhea" id="RHEA:12228"/>
        <dbReference type="ChEBI" id="CHEBI:15377"/>
        <dbReference type="ChEBI" id="CHEBI:15378"/>
        <dbReference type="ChEBI" id="CHEBI:29985"/>
        <dbReference type="ChEBI" id="CHEBI:29991"/>
        <dbReference type="ChEBI" id="CHEBI:30616"/>
        <dbReference type="ChEBI" id="CHEBI:33019"/>
        <dbReference type="ChEBI" id="CHEBI:58048"/>
        <dbReference type="ChEBI" id="CHEBI:58359"/>
        <dbReference type="ChEBI" id="CHEBI:456215"/>
        <dbReference type="EC" id="6.3.5.4"/>
    </reaction>
</comment>
<reference evidence="6 7" key="1">
    <citation type="submission" date="2018-07" db="EMBL/GenBank/DDBJ databases">
        <title>Genomic and Epidemiologic Investigation of an Indolent Hospital Outbreak.</title>
        <authorList>
            <person name="Johnson R.C."/>
            <person name="Deming C."/>
            <person name="Conlan S."/>
            <person name="Zellmer C.J."/>
            <person name="Michelin A.V."/>
            <person name="Lee-Lin S."/>
            <person name="Thomas P.J."/>
            <person name="Park M."/>
            <person name="Weingarten R.A."/>
            <person name="Less J."/>
            <person name="Dekker J.P."/>
            <person name="Frank K.M."/>
            <person name="Musser K.A."/>
            <person name="Mcquiston J.R."/>
            <person name="Henderson D.K."/>
            <person name="Lau A.F."/>
            <person name="Palmore T.N."/>
            <person name="Segre J.A."/>
        </authorList>
    </citation>
    <scope>NUCLEOTIDE SEQUENCE [LARGE SCALE GENOMIC DNA]</scope>
    <source>
        <strain evidence="6 7">SK-NIH.Env6_1116</strain>
    </source>
</reference>
<dbReference type="InterPro" id="IPR051786">
    <property type="entry name" value="ASN_synthetase/amidase"/>
</dbReference>
<evidence type="ECO:0000313" key="7">
    <source>
        <dbReference type="Proteomes" id="UP000287401"/>
    </source>
</evidence>
<dbReference type="EMBL" id="QRAL01000025">
    <property type="protein sequence ID" value="RSU54896.1"/>
    <property type="molecule type" value="Genomic_DNA"/>
</dbReference>
<dbReference type="Gene3D" id="3.40.50.620">
    <property type="entry name" value="HUPs"/>
    <property type="match status" value="2"/>
</dbReference>
<dbReference type="CDD" id="cd01991">
    <property type="entry name" value="Asn_synthase_B_C"/>
    <property type="match status" value="1"/>
</dbReference>
<dbReference type="InterPro" id="IPR029055">
    <property type="entry name" value="Ntn_hydrolases_N"/>
</dbReference>
<evidence type="ECO:0000256" key="2">
    <source>
        <dbReference type="ARBA" id="ARBA00005752"/>
    </source>
</evidence>
<comment type="caution">
    <text evidence="6">The sequence shown here is derived from an EMBL/GenBank/DDBJ whole genome shotgun (WGS) entry which is preliminary data.</text>
</comment>
<comment type="similarity">
    <text evidence="2">Belongs to the asparagine synthetase family.</text>
</comment>
<dbReference type="SUPFAM" id="SSF52402">
    <property type="entry name" value="Adenine nucleotide alpha hydrolases-like"/>
    <property type="match status" value="1"/>
</dbReference>
<feature type="domain" description="Asparagine synthetase" evidence="5">
    <location>
        <begin position="217"/>
        <end position="346"/>
    </location>
</feature>
<accession>A0A430BQA2</accession>
<gene>
    <name evidence="6" type="ORF">DAH51_18970</name>
</gene>
<dbReference type="SUPFAM" id="SSF56235">
    <property type="entry name" value="N-terminal nucleophile aminohydrolases (Ntn hydrolases)"/>
    <property type="match status" value="1"/>
</dbReference>
<dbReference type="GO" id="GO:0006529">
    <property type="term" value="P:asparagine biosynthetic process"/>
    <property type="evidence" value="ECO:0007669"/>
    <property type="project" value="InterPro"/>
</dbReference>
<dbReference type="PANTHER" id="PTHR43284:SF1">
    <property type="entry name" value="ASPARAGINE SYNTHETASE"/>
    <property type="match status" value="1"/>
</dbReference>
<dbReference type="EC" id="6.3.5.4" evidence="3"/>
<dbReference type="Pfam" id="PF00733">
    <property type="entry name" value="Asn_synthase"/>
    <property type="match status" value="2"/>
</dbReference>
<evidence type="ECO:0000259" key="5">
    <source>
        <dbReference type="Pfam" id="PF00733"/>
    </source>
</evidence>
<sequence>MLTRFLLQVSWSDTLPVTKLKGLVVQAGPAPISNMARYELWMTARAASLPLPRERGHIIGTLFPRHGPATPVGSETHHWSDDLAGPHPLMMLRDRYWGGYVALMESEDGVTVARDPSGAMPCYFVRLPWGCVFASDADLLVEAGLVKPVVNWSQLPRYLAAKELPSPLTAIEALEELLPGSAIHMSQAGQSVEPFWSPWDYVVPAERWDHEGAADRLRRLVDHCVASWASTASRITATLSGGLDSSIVAAALARSQSQFECATLATSDRMGDEREYARAMAQAIGAPLHEAFYDMHDIDLSMSVARHFPKPVGRIHELAYHRAMMRIAQDGGADAVFTGNGGDNLFYNTKSVRPFFDCLRQGGGLANAFRTFCNIAEVVGVSRRTAALEIGRAIGTMNKPYKWRPNLTMLAADVAADMMRCPLDHEWLHGPGKPVPGKIGHISYLLRSHNHLEGYFRPYDMPLINPLMSQPLMEWMLAVPTWVMLDGGRDRALARKAYGDILPPIIADRRIKGSPGGFAISALRHHAAEARTRLLEGELSRRQLIDRYAVEAALGRVEGIEEHYVRLLDLLDMEAWIGNWQAKLS</sequence>
<evidence type="ECO:0000256" key="1">
    <source>
        <dbReference type="ARBA" id="ARBA00005187"/>
    </source>
</evidence>